<feature type="signal peptide" evidence="1">
    <location>
        <begin position="1"/>
        <end position="28"/>
    </location>
</feature>
<organism evidence="2 3">
    <name type="scientific">Oryza meyeriana var. granulata</name>
    <dbReference type="NCBI Taxonomy" id="110450"/>
    <lineage>
        <taxon>Eukaryota</taxon>
        <taxon>Viridiplantae</taxon>
        <taxon>Streptophyta</taxon>
        <taxon>Embryophyta</taxon>
        <taxon>Tracheophyta</taxon>
        <taxon>Spermatophyta</taxon>
        <taxon>Magnoliopsida</taxon>
        <taxon>Liliopsida</taxon>
        <taxon>Poales</taxon>
        <taxon>Poaceae</taxon>
        <taxon>BOP clade</taxon>
        <taxon>Oryzoideae</taxon>
        <taxon>Oryzeae</taxon>
        <taxon>Oryzinae</taxon>
        <taxon>Oryza</taxon>
        <taxon>Oryza meyeriana</taxon>
    </lineage>
</organism>
<feature type="chain" id="PRO_5026047350" evidence="1">
    <location>
        <begin position="29"/>
        <end position="128"/>
    </location>
</feature>
<protein>
    <submittedName>
        <fullName evidence="2">Uncharacterized protein</fullName>
    </submittedName>
</protein>
<evidence type="ECO:0000256" key="1">
    <source>
        <dbReference type="SAM" id="SignalP"/>
    </source>
</evidence>
<name>A0A6G1E7T8_9ORYZ</name>
<keyword evidence="3" id="KW-1185">Reference proteome</keyword>
<dbReference type="Proteomes" id="UP000479710">
    <property type="component" value="Unassembled WGS sequence"/>
</dbReference>
<gene>
    <name evidence="2" type="ORF">E2562_039117</name>
</gene>
<accession>A0A6G1E7T8</accession>
<evidence type="ECO:0000313" key="3">
    <source>
        <dbReference type="Proteomes" id="UP000479710"/>
    </source>
</evidence>
<sequence length="128" mass="13765">MDRNFRRALGMAAATIWILAVAVTLAASAELCIGVCCGGTAPPTEMLGSDYMLVDLPSIDQATSRLDGPKLKQEVLKPDLNQMTPLKHLSLMLEVPDSLQLLKLPIFSSSGHLLLNLLCGAPELKLPR</sequence>
<evidence type="ECO:0000313" key="2">
    <source>
        <dbReference type="EMBL" id="KAF0921165.1"/>
    </source>
</evidence>
<keyword evidence="1" id="KW-0732">Signal</keyword>
<dbReference type="EMBL" id="SPHZ02000005">
    <property type="protein sequence ID" value="KAF0921165.1"/>
    <property type="molecule type" value="Genomic_DNA"/>
</dbReference>
<proteinExistence type="predicted"/>
<reference evidence="2 3" key="1">
    <citation type="submission" date="2019-11" db="EMBL/GenBank/DDBJ databases">
        <title>Whole genome sequence of Oryza granulata.</title>
        <authorList>
            <person name="Li W."/>
        </authorList>
    </citation>
    <scope>NUCLEOTIDE SEQUENCE [LARGE SCALE GENOMIC DNA]</scope>
    <source>
        <strain evidence="3">cv. Menghai</strain>
        <tissue evidence="2">Leaf</tissue>
    </source>
</reference>
<dbReference type="AlphaFoldDB" id="A0A6G1E7T8"/>
<comment type="caution">
    <text evidence="2">The sequence shown here is derived from an EMBL/GenBank/DDBJ whole genome shotgun (WGS) entry which is preliminary data.</text>
</comment>